<dbReference type="InterPro" id="IPR009057">
    <property type="entry name" value="Homeodomain-like_sf"/>
</dbReference>
<dbReference type="Proteomes" id="UP001195903">
    <property type="component" value="Unassembled WGS sequence"/>
</dbReference>
<dbReference type="Gene3D" id="1.10.357.10">
    <property type="entry name" value="Tetracycline Repressor, domain 2"/>
    <property type="match status" value="1"/>
</dbReference>
<evidence type="ECO:0000259" key="3">
    <source>
        <dbReference type="PROSITE" id="PS50977"/>
    </source>
</evidence>
<accession>A0ABS5V1M1</accession>
<dbReference type="EMBL" id="JAHEPS010000002">
    <property type="protein sequence ID" value="MBT1444367.1"/>
    <property type="molecule type" value="Genomic_DNA"/>
</dbReference>
<dbReference type="RefSeq" id="WP_214506559.1">
    <property type="nucleotide sequence ID" value="NZ_JAHEPS010000002.1"/>
</dbReference>
<comment type="caution">
    <text evidence="4">The sequence shown here is derived from an EMBL/GenBank/DDBJ whole genome shotgun (WGS) entry which is preliminary data.</text>
</comment>
<organism evidence="4 5">
    <name type="scientific">Shewanella jiangmenensis</name>
    <dbReference type="NCBI Taxonomy" id="2837387"/>
    <lineage>
        <taxon>Bacteria</taxon>
        <taxon>Pseudomonadati</taxon>
        <taxon>Pseudomonadota</taxon>
        <taxon>Gammaproteobacteria</taxon>
        <taxon>Alteromonadales</taxon>
        <taxon>Shewanellaceae</taxon>
        <taxon>Shewanella</taxon>
    </lineage>
</organism>
<feature type="domain" description="HTH tetR-type" evidence="3">
    <location>
        <begin position="10"/>
        <end position="70"/>
    </location>
</feature>
<dbReference type="PROSITE" id="PS50977">
    <property type="entry name" value="HTH_TETR_2"/>
    <property type="match status" value="1"/>
</dbReference>
<keyword evidence="1 2" id="KW-0238">DNA-binding</keyword>
<dbReference type="SUPFAM" id="SSF46689">
    <property type="entry name" value="Homeodomain-like"/>
    <property type="match status" value="1"/>
</dbReference>
<evidence type="ECO:0000313" key="4">
    <source>
        <dbReference type="EMBL" id="MBT1444367.1"/>
    </source>
</evidence>
<dbReference type="Pfam" id="PF00440">
    <property type="entry name" value="TetR_N"/>
    <property type="match status" value="1"/>
</dbReference>
<evidence type="ECO:0000256" key="2">
    <source>
        <dbReference type="PROSITE-ProRule" id="PRU00335"/>
    </source>
</evidence>
<evidence type="ECO:0000313" key="5">
    <source>
        <dbReference type="Proteomes" id="UP001195903"/>
    </source>
</evidence>
<feature type="DNA-binding region" description="H-T-H motif" evidence="2">
    <location>
        <begin position="33"/>
        <end position="52"/>
    </location>
</feature>
<gene>
    <name evidence="4" type="ORF">KJI95_07485</name>
</gene>
<protein>
    <submittedName>
        <fullName evidence="4">TetR family transcriptional regulator</fullName>
    </submittedName>
</protein>
<evidence type="ECO:0000256" key="1">
    <source>
        <dbReference type="ARBA" id="ARBA00023125"/>
    </source>
</evidence>
<keyword evidence="5" id="KW-1185">Reference proteome</keyword>
<proteinExistence type="predicted"/>
<reference evidence="4 5" key="1">
    <citation type="submission" date="2021-05" db="EMBL/GenBank/DDBJ databases">
        <title>Shewanella sp. JM162201.</title>
        <authorList>
            <person name="Xu S."/>
            <person name="Li A."/>
        </authorList>
    </citation>
    <scope>NUCLEOTIDE SEQUENCE [LARGE SCALE GENOMIC DNA]</scope>
    <source>
        <strain evidence="4 5">JM162201</strain>
    </source>
</reference>
<dbReference type="Pfam" id="PF18285">
    <property type="entry name" value="LuxT_C"/>
    <property type="match status" value="1"/>
</dbReference>
<name>A0ABS5V1M1_9GAMM</name>
<sequence length="163" mass="17997">MAKRSKVQTEQTINQIMDEALKQILSIGFDAMSYTTLSEATGISRTGISHHFPKKTDFLVKLDARIGRLFLAALDFSGIEALERSWMQAMRESHYRAVLKLFFSLCGSSEREITLFRAVANARENAIIELGAAGEKTINQLLGRTAVMLLADTESGLANQQAA</sequence>
<dbReference type="InterPro" id="IPR001647">
    <property type="entry name" value="HTH_TetR"/>
</dbReference>